<dbReference type="EMBL" id="BQNB010010396">
    <property type="protein sequence ID" value="GJS76709.1"/>
    <property type="molecule type" value="Genomic_DNA"/>
</dbReference>
<reference evidence="1" key="1">
    <citation type="journal article" date="2022" name="Int. J. Mol. Sci.">
        <title>Draft Genome of Tanacetum Coccineum: Genomic Comparison of Closely Related Tanacetum-Family Plants.</title>
        <authorList>
            <person name="Yamashiro T."/>
            <person name="Shiraishi A."/>
            <person name="Nakayama K."/>
            <person name="Satake H."/>
        </authorList>
    </citation>
    <scope>NUCLEOTIDE SEQUENCE</scope>
</reference>
<proteinExistence type="predicted"/>
<protein>
    <submittedName>
        <fullName evidence="1">Uncharacterized protein</fullName>
    </submittedName>
</protein>
<reference evidence="1" key="2">
    <citation type="submission" date="2022-01" db="EMBL/GenBank/DDBJ databases">
        <authorList>
            <person name="Yamashiro T."/>
            <person name="Shiraishi A."/>
            <person name="Satake H."/>
            <person name="Nakayama K."/>
        </authorList>
    </citation>
    <scope>NUCLEOTIDE SEQUENCE</scope>
</reference>
<comment type="caution">
    <text evidence="1">The sequence shown here is derived from an EMBL/GenBank/DDBJ whole genome shotgun (WGS) entry which is preliminary data.</text>
</comment>
<sequence>MEKNRDLEYTTSDDDLVNRNQGRLGYMTHHEAVVNVKSAPFMARFSSRGQDPIAPENAGIAKRKPGDDDLGWSNKVAAEATIATTLIYFMMMTLVLAQQSTLDPDALLFITASVRQVEDVCYHENARKWLVSLELEVKPMSKVVSSDGWNDWRDSPRDQYPGEFWAEAFKECIVESTIHLKSLLERSKLQPHGYHRYTDSTYHVQVAFDLLRDALSAIFGLSELKVTILSIPSEDPYEEAARQLLEQAPRSPEYVPEDHVPVYILEPEHPEDLVPAEDEAPTPPLPPFFLSPRIRPPHTRAAMRQMRATAPSTYHFTTPIRESSEFWHTTSRCPKDRAAMRAEIEYWRKRDLTYEQEGMARPVSPC</sequence>
<evidence type="ECO:0000313" key="2">
    <source>
        <dbReference type="Proteomes" id="UP001151760"/>
    </source>
</evidence>
<accession>A0ABQ4YG05</accession>
<evidence type="ECO:0000313" key="1">
    <source>
        <dbReference type="EMBL" id="GJS76709.1"/>
    </source>
</evidence>
<name>A0ABQ4YG05_9ASTR</name>
<organism evidence="1 2">
    <name type="scientific">Tanacetum coccineum</name>
    <dbReference type="NCBI Taxonomy" id="301880"/>
    <lineage>
        <taxon>Eukaryota</taxon>
        <taxon>Viridiplantae</taxon>
        <taxon>Streptophyta</taxon>
        <taxon>Embryophyta</taxon>
        <taxon>Tracheophyta</taxon>
        <taxon>Spermatophyta</taxon>
        <taxon>Magnoliopsida</taxon>
        <taxon>eudicotyledons</taxon>
        <taxon>Gunneridae</taxon>
        <taxon>Pentapetalae</taxon>
        <taxon>asterids</taxon>
        <taxon>campanulids</taxon>
        <taxon>Asterales</taxon>
        <taxon>Asteraceae</taxon>
        <taxon>Asteroideae</taxon>
        <taxon>Anthemideae</taxon>
        <taxon>Anthemidinae</taxon>
        <taxon>Tanacetum</taxon>
    </lineage>
</organism>
<keyword evidence="2" id="KW-1185">Reference proteome</keyword>
<gene>
    <name evidence="1" type="ORF">Tco_0726590</name>
</gene>
<dbReference type="Proteomes" id="UP001151760">
    <property type="component" value="Unassembled WGS sequence"/>
</dbReference>